<keyword evidence="3" id="KW-1185">Reference proteome</keyword>
<comment type="caution">
    <text evidence="2">The sequence shown here is derived from an EMBL/GenBank/DDBJ whole genome shotgun (WGS) entry which is preliminary data.</text>
</comment>
<evidence type="ECO:0000313" key="3">
    <source>
        <dbReference type="Proteomes" id="UP001642482"/>
    </source>
</evidence>
<protein>
    <recommendedName>
        <fullName evidence="4">Cyclase</fullName>
    </recommendedName>
</protein>
<dbReference type="InterPro" id="IPR007325">
    <property type="entry name" value="KFase/CYL"/>
</dbReference>
<evidence type="ECO:0000256" key="1">
    <source>
        <dbReference type="ARBA" id="ARBA00007865"/>
    </source>
</evidence>
<evidence type="ECO:0008006" key="4">
    <source>
        <dbReference type="Google" id="ProtNLM"/>
    </source>
</evidence>
<reference evidence="2 3" key="1">
    <citation type="submission" date="2024-01" db="EMBL/GenBank/DDBJ databases">
        <authorList>
            <person name="Allen C."/>
            <person name="Tagirdzhanova G."/>
        </authorList>
    </citation>
    <scope>NUCLEOTIDE SEQUENCE [LARGE SCALE GENOMIC DNA]</scope>
</reference>
<dbReference type="PANTHER" id="PTHR34861:SF10">
    <property type="entry name" value="CYCLASE"/>
    <property type="match status" value="1"/>
</dbReference>
<dbReference type="EMBL" id="CAWUHD010000140">
    <property type="protein sequence ID" value="CAK7234883.1"/>
    <property type="molecule type" value="Genomic_DNA"/>
</dbReference>
<dbReference type="Gene3D" id="3.50.30.50">
    <property type="entry name" value="Putative cyclase"/>
    <property type="match status" value="1"/>
</dbReference>
<accession>A0ABP0CS16</accession>
<dbReference type="InterPro" id="IPR037175">
    <property type="entry name" value="KFase_sf"/>
</dbReference>
<proteinExistence type="inferred from homology"/>
<dbReference type="PANTHER" id="PTHR34861">
    <property type="match status" value="1"/>
</dbReference>
<comment type="similarity">
    <text evidence="1">Belongs to the Cyclase 1 superfamily.</text>
</comment>
<name>A0ABP0CS16_9PEZI</name>
<dbReference type="Proteomes" id="UP001642482">
    <property type="component" value="Unassembled WGS sequence"/>
</dbReference>
<evidence type="ECO:0000313" key="2">
    <source>
        <dbReference type="EMBL" id="CAK7234883.1"/>
    </source>
</evidence>
<organism evidence="2 3">
    <name type="scientific">Sporothrix eucalyptigena</name>
    <dbReference type="NCBI Taxonomy" id="1812306"/>
    <lineage>
        <taxon>Eukaryota</taxon>
        <taxon>Fungi</taxon>
        <taxon>Dikarya</taxon>
        <taxon>Ascomycota</taxon>
        <taxon>Pezizomycotina</taxon>
        <taxon>Sordariomycetes</taxon>
        <taxon>Sordariomycetidae</taxon>
        <taxon>Ophiostomatales</taxon>
        <taxon>Ophiostomataceae</taxon>
        <taxon>Sporothrix</taxon>
    </lineage>
</organism>
<gene>
    <name evidence="2" type="ORF">SEUCBS140593_009097</name>
</gene>
<sequence>MPLDLPNFDNLPPVLGMPKGCAWGVFEKAMVKAGLAEDNNSTKDVYGTLNLLTPDVVCAAAREVRDGVSVPTAGRCPLQHKVVAFTPAKHGFVGLDDEVAYNTQVSSQWDSLCHYPHQSSGLGYNGSTTELDTAVAAGVDNTASQLPTLEHWHRRGGLVGRGVLIDYKRYAERHGIKYSPFSGHAITVADIEAIARDQNNLEFRPGDILIVRCGFTEGLEAMNGDEQAAVFKARKYCGVEGSEATARWFWDQHFSAAAGDSVSFEVAPPQVDDGKGGKRDGRIDEYVLHPYLLSCFGMPIGELWDLKALSEQCEKSNRWSFLLTSVPLNVPGTIGSPPNVLAVF</sequence>
<dbReference type="Pfam" id="PF04199">
    <property type="entry name" value="Cyclase"/>
    <property type="match status" value="1"/>
</dbReference>